<dbReference type="GO" id="GO:0009252">
    <property type="term" value="P:peptidoglycan biosynthetic process"/>
    <property type="evidence" value="ECO:0007669"/>
    <property type="project" value="UniProtKB-UniRule"/>
</dbReference>
<keyword evidence="17" id="KW-0328">Glycosyltransferase</keyword>
<keyword evidence="9 14" id="KW-0133">Cell shape</keyword>
<feature type="transmembrane region" description="Helical" evidence="14">
    <location>
        <begin position="30"/>
        <end position="50"/>
    </location>
</feature>
<comment type="catalytic activity">
    <reaction evidence="14">
        <text>Preferential cleavage: (Ac)2-L-Lys-D-Ala-|-D-Ala. Also transpeptidation of peptidyl-alanyl moieties that are N-acyl substituents of D-alanine.</text>
        <dbReference type="EC" id="3.4.16.4"/>
    </reaction>
</comment>
<feature type="domain" description="Penicillin-binding protein dimerisation" evidence="16">
    <location>
        <begin position="75"/>
        <end position="242"/>
    </location>
</feature>
<dbReference type="NCBIfam" id="TIGR03423">
    <property type="entry name" value="pbp2_mrdA"/>
    <property type="match status" value="1"/>
</dbReference>
<evidence type="ECO:0000256" key="5">
    <source>
        <dbReference type="ARBA" id="ARBA00022645"/>
    </source>
</evidence>
<protein>
    <recommendedName>
        <fullName evidence="14">Peptidoglycan D,D-transpeptidase MrdA</fullName>
        <ecNumber evidence="14">3.4.16.4</ecNumber>
    </recommendedName>
    <alternativeName>
        <fullName evidence="14">Penicillin-binding protein 2</fullName>
        <shortName evidence="14">PBP-2</shortName>
    </alternativeName>
</protein>
<evidence type="ECO:0000256" key="4">
    <source>
        <dbReference type="ARBA" id="ARBA00022519"/>
    </source>
</evidence>
<dbReference type="GO" id="GO:0005886">
    <property type="term" value="C:plasma membrane"/>
    <property type="evidence" value="ECO:0007669"/>
    <property type="project" value="UniProtKB-SubCell"/>
</dbReference>
<sequence length="634" mass="72197">MKFKHADPLSGKREQADFDTYLKQSFTRRIMLVAVLVLAGVIGLFSRMFFLQVRKYDYYRTRAQSNRVRIKPLIPERGTIYDCNGIALTENILRYQVVVNPTQTGNLTELLKAFSDLLPLTEEEIADFIKRYKAARRYESVVLKDSISEDEHYRLAVKLYQLPGVAIEPYYERYYPHGVLTAHVVGYTNRINEKDLQSISPDDYRGIQFIGRTGIERQYEDKLRGKPGYQQVETDANGNLVRLLNEFPAERGQDIYLALDLNLQRFIYDILDDYRGSSVVINPQNGEVLAMVSKPGFDTNLFTRGISQRQYQNLLDDPHGPLYDRALKGRYPPGSVIKPMMYLAGLYYNVVDSSTRVHCGGAYRIPESKSNRVFHCWNRRGHGSLNGDEAVTQSCDIYFYSLGYHLGIDKMAEYCRHFSIGVPTGVDLPNEDSGIMPTREWKEKRYKTNWYIGDTINASIGQGFLTTTPLQLAYMTALIARNGKRFTPHLLKRVYDPTQMTFLSVSNHDNGYLSIYNEADWRLAQRIMEHVIHHKTGTAKGIAKGLRYRMAGKSGTVQVISFKTDKRVPGHQLAKEHQDNAMFIAYAPAEAPKIAVSMVVERGGGGSSTAAPLVRKITDFYLLGQTEKDNDQLV</sequence>
<reference evidence="17 18" key="1">
    <citation type="submission" date="2018-06" db="EMBL/GenBank/DDBJ databases">
        <authorList>
            <consortium name="Pathogen Informatics"/>
            <person name="Doyle S."/>
        </authorList>
    </citation>
    <scope>NUCLEOTIDE SEQUENCE [LARGE SCALE GENOMIC DNA]</scope>
    <source>
        <strain evidence="17 18">NCTC13337</strain>
    </source>
</reference>
<dbReference type="Gene3D" id="3.90.1310.10">
    <property type="entry name" value="Penicillin-binding protein 2a (Domain 2)"/>
    <property type="match status" value="1"/>
</dbReference>
<comment type="subcellular location">
    <subcellularLocation>
        <location evidence="14">Cell inner membrane</location>
        <topology evidence="14">Single-pass membrane protein</topology>
    </subcellularLocation>
    <subcellularLocation>
        <location evidence="2">Cell membrane</location>
    </subcellularLocation>
    <subcellularLocation>
        <location evidence="1">Membrane</location>
        <topology evidence="1">Single-pass membrane protein</topology>
    </subcellularLocation>
</comment>
<keyword evidence="17" id="KW-0808">Transferase</keyword>
<dbReference type="EMBL" id="UHIC01000001">
    <property type="protein sequence ID" value="SUO95448.1"/>
    <property type="molecule type" value="Genomic_DNA"/>
</dbReference>
<evidence type="ECO:0000313" key="17">
    <source>
        <dbReference type="EMBL" id="SUO95448.1"/>
    </source>
</evidence>
<dbReference type="InterPro" id="IPR012338">
    <property type="entry name" value="Beta-lactam/transpept-like"/>
</dbReference>
<dbReference type="Gene3D" id="3.30.1390.30">
    <property type="entry name" value="Penicillin-binding protein 2a, domain 3"/>
    <property type="match status" value="1"/>
</dbReference>
<feature type="active site" description="Acyl-ester intermediate" evidence="14">
    <location>
        <position position="335"/>
    </location>
</feature>
<evidence type="ECO:0000256" key="6">
    <source>
        <dbReference type="ARBA" id="ARBA00022670"/>
    </source>
</evidence>
<keyword evidence="12 14" id="KW-0472">Membrane</keyword>
<name>A0A380MT36_9GAMM</name>
<dbReference type="GO" id="GO:0008360">
    <property type="term" value="P:regulation of cell shape"/>
    <property type="evidence" value="ECO:0007669"/>
    <property type="project" value="UniProtKB-KW"/>
</dbReference>
<dbReference type="SUPFAM" id="SSF56519">
    <property type="entry name" value="Penicillin binding protein dimerisation domain"/>
    <property type="match status" value="1"/>
</dbReference>
<dbReference type="EC" id="3.4.16.4" evidence="14"/>
<dbReference type="SUPFAM" id="SSF56601">
    <property type="entry name" value="beta-lactamase/transpeptidase-like"/>
    <property type="match status" value="1"/>
</dbReference>
<dbReference type="OrthoDB" id="9766847at2"/>
<comment type="similarity">
    <text evidence="14">Belongs to the transpeptidase family. MrdA subfamily.</text>
</comment>
<keyword evidence="13 14" id="KW-0961">Cell wall biogenesis/degradation</keyword>
<evidence type="ECO:0000256" key="13">
    <source>
        <dbReference type="ARBA" id="ARBA00023316"/>
    </source>
</evidence>
<keyword evidence="10 14" id="KW-0573">Peptidoglycan synthesis</keyword>
<keyword evidence="4 14" id="KW-0997">Cell inner membrane</keyword>
<keyword evidence="11 14" id="KW-1133">Transmembrane helix</keyword>
<keyword evidence="8 14" id="KW-0378">Hydrolase</keyword>
<evidence type="ECO:0000256" key="3">
    <source>
        <dbReference type="ARBA" id="ARBA00022475"/>
    </source>
</evidence>
<keyword evidence="18" id="KW-1185">Reference proteome</keyword>
<dbReference type="InterPro" id="IPR050515">
    <property type="entry name" value="Beta-lactam/transpept"/>
</dbReference>
<dbReference type="Pfam" id="PF03717">
    <property type="entry name" value="PBP_dimer"/>
    <property type="match status" value="1"/>
</dbReference>
<evidence type="ECO:0000256" key="9">
    <source>
        <dbReference type="ARBA" id="ARBA00022960"/>
    </source>
</evidence>
<dbReference type="HAMAP" id="MF_02081">
    <property type="entry name" value="MrdA_transpept"/>
    <property type="match status" value="1"/>
</dbReference>
<evidence type="ECO:0000259" key="15">
    <source>
        <dbReference type="Pfam" id="PF00905"/>
    </source>
</evidence>
<dbReference type="InterPro" id="IPR001460">
    <property type="entry name" value="PCN-bd_Tpept"/>
</dbReference>
<keyword evidence="5 14" id="KW-0121">Carboxypeptidase</keyword>
<dbReference type="InterPro" id="IPR017790">
    <property type="entry name" value="Penicillin-binding_protein_2"/>
</dbReference>
<evidence type="ECO:0000259" key="16">
    <source>
        <dbReference type="Pfam" id="PF03717"/>
    </source>
</evidence>
<dbReference type="PANTHER" id="PTHR30627">
    <property type="entry name" value="PEPTIDOGLYCAN D,D-TRANSPEPTIDASE"/>
    <property type="match status" value="1"/>
</dbReference>
<comment type="caution">
    <text evidence="14">Lacks conserved residue(s) required for the propagation of feature annotation.</text>
</comment>
<dbReference type="GO" id="GO:0009002">
    <property type="term" value="F:serine-type D-Ala-D-Ala carboxypeptidase activity"/>
    <property type="evidence" value="ECO:0007669"/>
    <property type="project" value="UniProtKB-UniRule"/>
</dbReference>
<evidence type="ECO:0000256" key="1">
    <source>
        <dbReference type="ARBA" id="ARBA00004167"/>
    </source>
</evidence>
<dbReference type="Pfam" id="PF00905">
    <property type="entry name" value="Transpeptidase"/>
    <property type="match status" value="1"/>
</dbReference>
<dbReference type="Proteomes" id="UP000254601">
    <property type="component" value="Unassembled WGS sequence"/>
</dbReference>
<dbReference type="AlphaFoldDB" id="A0A380MT36"/>
<feature type="domain" description="Penicillin-binding protein transpeptidase" evidence="15">
    <location>
        <begin position="276"/>
        <end position="618"/>
    </location>
</feature>
<evidence type="ECO:0000313" key="18">
    <source>
        <dbReference type="Proteomes" id="UP000254601"/>
    </source>
</evidence>
<dbReference type="GO" id="GO:0008658">
    <property type="term" value="F:penicillin binding"/>
    <property type="evidence" value="ECO:0007669"/>
    <property type="project" value="UniProtKB-UniRule"/>
</dbReference>
<dbReference type="Gene3D" id="3.40.710.10">
    <property type="entry name" value="DD-peptidase/beta-lactamase superfamily"/>
    <property type="match status" value="1"/>
</dbReference>
<evidence type="ECO:0000256" key="8">
    <source>
        <dbReference type="ARBA" id="ARBA00022801"/>
    </source>
</evidence>
<dbReference type="GO" id="GO:0016757">
    <property type="term" value="F:glycosyltransferase activity"/>
    <property type="evidence" value="ECO:0007669"/>
    <property type="project" value="UniProtKB-KW"/>
</dbReference>
<dbReference type="RefSeq" id="WP_072576317.1">
    <property type="nucleotide sequence ID" value="NZ_LWHB01000063.1"/>
</dbReference>
<dbReference type="GO" id="GO:0071555">
    <property type="term" value="P:cell wall organization"/>
    <property type="evidence" value="ECO:0007669"/>
    <property type="project" value="UniProtKB-KW"/>
</dbReference>
<keyword evidence="7 14" id="KW-0812">Transmembrane</keyword>
<evidence type="ECO:0000256" key="14">
    <source>
        <dbReference type="HAMAP-Rule" id="MF_02081"/>
    </source>
</evidence>
<dbReference type="PANTHER" id="PTHR30627:SF2">
    <property type="entry name" value="PEPTIDOGLYCAN D,D-TRANSPEPTIDASE MRDA"/>
    <property type="match status" value="1"/>
</dbReference>
<keyword evidence="3 14" id="KW-1003">Cell membrane</keyword>
<organism evidence="17 18">
    <name type="scientific">Suttonella ornithocola</name>
    <dbReference type="NCBI Taxonomy" id="279832"/>
    <lineage>
        <taxon>Bacteria</taxon>
        <taxon>Pseudomonadati</taxon>
        <taxon>Pseudomonadota</taxon>
        <taxon>Gammaproteobacteria</taxon>
        <taxon>Cardiobacteriales</taxon>
        <taxon>Cardiobacteriaceae</taxon>
        <taxon>Suttonella</taxon>
    </lineage>
</organism>
<dbReference type="GO" id="GO:0071972">
    <property type="term" value="F:peptidoglycan L,D-transpeptidase activity"/>
    <property type="evidence" value="ECO:0007669"/>
    <property type="project" value="TreeGrafter"/>
</dbReference>
<evidence type="ECO:0000256" key="11">
    <source>
        <dbReference type="ARBA" id="ARBA00022989"/>
    </source>
</evidence>
<comment type="function">
    <text evidence="14">Catalyzes cross-linking of the peptidoglycan cell wall.</text>
</comment>
<evidence type="ECO:0000256" key="10">
    <source>
        <dbReference type="ARBA" id="ARBA00022984"/>
    </source>
</evidence>
<evidence type="ECO:0000256" key="2">
    <source>
        <dbReference type="ARBA" id="ARBA00004236"/>
    </source>
</evidence>
<dbReference type="InterPro" id="IPR005311">
    <property type="entry name" value="PBP_dimer"/>
</dbReference>
<accession>A0A380MT36</accession>
<dbReference type="InterPro" id="IPR036138">
    <property type="entry name" value="PBP_dimer_sf"/>
</dbReference>
<dbReference type="GO" id="GO:0006508">
    <property type="term" value="P:proteolysis"/>
    <property type="evidence" value="ECO:0007669"/>
    <property type="project" value="UniProtKB-KW"/>
</dbReference>
<comment type="pathway">
    <text evidence="14">Cell wall biogenesis; peptidoglycan biosynthesis.</text>
</comment>
<proteinExistence type="inferred from homology"/>
<gene>
    <name evidence="17" type="primary">ftsI_1</name>
    <name evidence="14" type="synonym">mrdA</name>
    <name evidence="17" type="ORF">NCTC13337_01345</name>
</gene>
<keyword evidence="6 14" id="KW-0645">Protease</keyword>
<evidence type="ECO:0000256" key="12">
    <source>
        <dbReference type="ARBA" id="ARBA00023136"/>
    </source>
</evidence>
<evidence type="ECO:0000256" key="7">
    <source>
        <dbReference type="ARBA" id="ARBA00022692"/>
    </source>
</evidence>